<proteinExistence type="predicted"/>
<keyword evidence="1" id="KW-0812">Transmembrane</keyword>
<keyword evidence="1" id="KW-0472">Membrane</keyword>
<protein>
    <submittedName>
        <fullName evidence="2">Uncharacterized protein</fullName>
    </submittedName>
</protein>
<evidence type="ECO:0000313" key="2">
    <source>
        <dbReference type="EMBL" id="EEV20970.1"/>
    </source>
</evidence>
<reference evidence="2 3" key="1">
    <citation type="submission" date="2009-07" db="EMBL/GenBank/DDBJ databases">
        <authorList>
            <person name="Madupu R."/>
            <person name="Sebastian Y."/>
            <person name="Durkin A.S."/>
            <person name="Torralba M."/>
            <person name="Methe B."/>
            <person name="Sutton G.G."/>
            <person name="Strausberg R.L."/>
            <person name="Nelson K.E."/>
        </authorList>
    </citation>
    <scope>NUCLEOTIDE SEQUENCE [LARGE SCALE GENOMIC DNA]</scope>
    <source>
        <strain evidence="2 3">ATCC 35580</strain>
    </source>
</reference>
<dbReference type="Proteomes" id="UP000004509">
    <property type="component" value="Unassembled WGS sequence"/>
</dbReference>
<feature type="transmembrane region" description="Helical" evidence="1">
    <location>
        <begin position="20"/>
        <end position="38"/>
    </location>
</feature>
<keyword evidence="1" id="KW-1133">Transmembrane helix</keyword>
<gene>
    <name evidence="2" type="ORF">TREVI0001_2200</name>
</gene>
<dbReference type="AlphaFoldDB" id="C8PNP1"/>
<dbReference type="EMBL" id="ACYH01000017">
    <property type="protein sequence ID" value="EEV20970.1"/>
    <property type="molecule type" value="Genomic_DNA"/>
</dbReference>
<evidence type="ECO:0000256" key="1">
    <source>
        <dbReference type="SAM" id="Phobius"/>
    </source>
</evidence>
<name>C8PNP1_9SPIR</name>
<accession>C8PNP1</accession>
<comment type="caution">
    <text evidence="2">The sequence shown here is derived from an EMBL/GenBank/DDBJ whole genome shotgun (WGS) entry which is preliminary data.</text>
</comment>
<sequence length="42" mass="5019">MYLIRAFKLSYFFFEPEDLFLNVSICTFLFFVFLDPLLSPAC</sequence>
<organism evidence="2 3">
    <name type="scientific">Treponema vincentii ATCC 35580</name>
    <dbReference type="NCBI Taxonomy" id="596324"/>
    <lineage>
        <taxon>Bacteria</taxon>
        <taxon>Pseudomonadati</taxon>
        <taxon>Spirochaetota</taxon>
        <taxon>Spirochaetia</taxon>
        <taxon>Spirochaetales</taxon>
        <taxon>Treponemataceae</taxon>
        <taxon>Treponema</taxon>
    </lineage>
</organism>
<evidence type="ECO:0000313" key="3">
    <source>
        <dbReference type="Proteomes" id="UP000004509"/>
    </source>
</evidence>